<dbReference type="Proteomes" id="UP000321110">
    <property type="component" value="Unassembled WGS sequence"/>
</dbReference>
<keyword evidence="1" id="KW-0472">Membrane</keyword>
<feature type="transmembrane region" description="Helical" evidence="1">
    <location>
        <begin position="366"/>
        <end position="386"/>
    </location>
</feature>
<dbReference type="EMBL" id="SSFO01000067">
    <property type="protein sequence ID" value="TXI34480.1"/>
    <property type="molecule type" value="Genomic_DNA"/>
</dbReference>
<comment type="caution">
    <text evidence="3">The sequence shown here is derived from an EMBL/GenBank/DDBJ whole genome shotgun (WGS) entry which is preliminary data.</text>
</comment>
<evidence type="ECO:0000259" key="2">
    <source>
        <dbReference type="Pfam" id="PF07916"/>
    </source>
</evidence>
<organism evidence="3 4">
    <name type="scientific">Aquipseudomonas alcaligenes</name>
    <name type="common">Pseudomonas alcaligenes</name>
    <dbReference type="NCBI Taxonomy" id="43263"/>
    <lineage>
        <taxon>Bacteria</taxon>
        <taxon>Pseudomonadati</taxon>
        <taxon>Pseudomonadota</taxon>
        <taxon>Gammaproteobacteria</taxon>
        <taxon>Pseudomonadales</taxon>
        <taxon>Pseudomonadaceae</taxon>
        <taxon>Aquipseudomonas</taxon>
    </lineage>
</organism>
<evidence type="ECO:0000313" key="3">
    <source>
        <dbReference type="EMBL" id="TXI34480.1"/>
    </source>
</evidence>
<dbReference type="Pfam" id="PF07916">
    <property type="entry name" value="TraG_N"/>
    <property type="match status" value="1"/>
</dbReference>
<keyword evidence="1" id="KW-1133">Transmembrane helix</keyword>
<name>A0A5C7WAX2_AQUAC</name>
<protein>
    <submittedName>
        <fullName evidence="3">Conjugal transfer protein TraG</fullName>
    </submittedName>
</protein>
<proteinExistence type="predicted"/>
<accession>A0A5C7WAX2</accession>
<reference evidence="3 4" key="1">
    <citation type="submission" date="2018-09" db="EMBL/GenBank/DDBJ databases">
        <title>Metagenome Assembled Genomes from an Advanced Water Purification Facility.</title>
        <authorList>
            <person name="Stamps B.W."/>
            <person name="Spear J.R."/>
        </authorList>
    </citation>
    <scope>NUCLEOTIDE SEQUENCE [LARGE SCALE GENOMIC DNA]</scope>
    <source>
        <strain evidence="3">Bin_52_1</strain>
    </source>
</reference>
<sequence>MEFTIYSIGSAAYLEEILNAVAMISGTGDIEALAKVGMIIGVLILGFQAVMNGTGIQFQKMLVCAIMYLAMYGPTGRALIEDVYTGDVAVVDNVPLGPLAVGSIVSTIGYNITDTFETAFSVPGMTEYGFADPLDTLVKVRKVANNVQSMPSVTGTGNASLLASWANYLRECTLTATNSNPVAMRDVFTNPDAIGAIRFDSSVYYTKIYDGSADGVTLSCRDAYTTLRGATDTAQDAMLDDVAKSFAKPGALLDSTALETRLNNALFSLTGAATDARAYTVTAVLLPILEGAPGQRAIEDMQGAAAIMMGQAMQQQNTQWAAEGSMFTKYIRPFMTFFEGFIYAITPLMAFVIVLGGFGIGLVSKYLLILIWMMLWMPVLSIVNLYTISTTKAKIEGILGSSTFVTEGLSFQNMRDMMPIIETQIGVAGMIVAADRKLTQ</sequence>
<keyword evidence="1" id="KW-0812">Transmembrane</keyword>
<feature type="domain" description="TraG N-terminal Proteobacteria" evidence="2">
    <location>
        <begin position="4"/>
        <end position="433"/>
    </location>
</feature>
<gene>
    <name evidence="3" type="ORF">E6Q69_03785</name>
</gene>
<feature type="transmembrane region" description="Helical" evidence="1">
    <location>
        <begin position="32"/>
        <end position="51"/>
    </location>
</feature>
<feature type="transmembrane region" description="Helical" evidence="1">
    <location>
        <begin position="341"/>
        <end position="360"/>
    </location>
</feature>
<dbReference type="AlphaFoldDB" id="A0A5C7WAX2"/>
<dbReference type="InterPro" id="IPR012931">
    <property type="entry name" value="TraG_N_Proteobacteria"/>
</dbReference>
<evidence type="ECO:0000256" key="1">
    <source>
        <dbReference type="SAM" id="Phobius"/>
    </source>
</evidence>
<evidence type="ECO:0000313" key="4">
    <source>
        <dbReference type="Proteomes" id="UP000321110"/>
    </source>
</evidence>